<keyword evidence="3" id="KW-1185">Reference proteome</keyword>
<evidence type="ECO:0000313" key="3">
    <source>
        <dbReference type="Proteomes" id="UP000625711"/>
    </source>
</evidence>
<feature type="region of interest" description="Disordered" evidence="1">
    <location>
        <begin position="15"/>
        <end position="55"/>
    </location>
</feature>
<evidence type="ECO:0000256" key="1">
    <source>
        <dbReference type="SAM" id="MobiDB-lite"/>
    </source>
</evidence>
<accession>A0A834MJY0</accession>
<evidence type="ECO:0000313" key="2">
    <source>
        <dbReference type="EMBL" id="KAF7282930.1"/>
    </source>
</evidence>
<protein>
    <submittedName>
        <fullName evidence="2">Uncharacterized protein</fullName>
    </submittedName>
</protein>
<comment type="caution">
    <text evidence="2">The sequence shown here is derived from an EMBL/GenBank/DDBJ whole genome shotgun (WGS) entry which is preliminary data.</text>
</comment>
<proteinExistence type="predicted"/>
<sequence length="92" mass="10105">MPYILPSNAIIQTSDFSLSHSTNSPTKQPRNADSQNRRNKTPPAETASLTRDTPQDLSVSCAICEHFSRSSNRTHASILNTYLGRSRKSSGV</sequence>
<reference evidence="2" key="1">
    <citation type="submission" date="2020-08" db="EMBL/GenBank/DDBJ databases">
        <title>Genome sequencing and assembly of the red palm weevil Rhynchophorus ferrugineus.</title>
        <authorList>
            <person name="Dias G.B."/>
            <person name="Bergman C.M."/>
            <person name="Manee M."/>
        </authorList>
    </citation>
    <scope>NUCLEOTIDE SEQUENCE</scope>
    <source>
        <strain evidence="2">AA-2017</strain>
        <tissue evidence="2">Whole larva</tissue>
    </source>
</reference>
<feature type="compositionally biased region" description="Polar residues" evidence="1">
    <location>
        <begin position="15"/>
        <end position="34"/>
    </location>
</feature>
<organism evidence="2 3">
    <name type="scientific">Rhynchophorus ferrugineus</name>
    <name type="common">Red palm weevil</name>
    <name type="synonym">Curculio ferrugineus</name>
    <dbReference type="NCBI Taxonomy" id="354439"/>
    <lineage>
        <taxon>Eukaryota</taxon>
        <taxon>Metazoa</taxon>
        <taxon>Ecdysozoa</taxon>
        <taxon>Arthropoda</taxon>
        <taxon>Hexapoda</taxon>
        <taxon>Insecta</taxon>
        <taxon>Pterygota</taxon>
        <taxon>Neoptera</taxon>
        <taxon>Endopterygota</taxon>
        <taxon>Coleoptera</taxon>
        <taxon>Polyphaga</taxon>
        <taxon>Cucujiformia</taxon>
        <taxon>Curculionidae</taxon>
        <taxon>Dryophthorinae</taxon>
        <taxon>Rhynchophorus</taxon>
    </lineage>
</organism>
<dbReference type="Proteomes" id="UP000625711">
    <property type="component" value="Unassembled WGS sequence"/>
</dbReference>
<dbReference type="AlphaFoldDB" id="A0A834MJY0"/>
<gene>
    <name evidence="2" type="ORF">GWI33_001787</name>
</gene>
<dbReference type="EMBL" id="JAACXV010000150">
    <property type="protein sequence ID" value="KAF7282930.1"/>
    <property type="molecule type" value="Genomic_DNA"/>
</dbReference>
<name>A0A834MJY0_RHYFE</name>